<keyword evidence="15" id="KW-1185">Reference proteome</keyword>
<dbReference type="PROSITE" id="PS00211">
    <property type="entry name" value="ABC_TRANSPORTER_1"/>
    <property type="match status" value="1"/>
</dbReference>
<dbReference type="PANTHER" id="PTHR19229:SF98">
    <property type="entry name" value="PHOSPHOLIPID-TRANSPORTING ATPASE ABCA3"/>
    <property type="match status" value="1"/>
</dbReference>
<protein>
    <submittedName>
        <fullName evidence="14">ATP binding cassette subfamily A member 3</fullName>
    </submittedName>
</protein>
<feature type="transmembrane region" description="Helical" evidence="12">
    <location>
        <begin position="332"/>
        <end position="350"/>
    </location>
</feature>
<feature type="transmembrane region" description="Helical" evidence="12">
    <location>
        <begin position="392"/>
        <end position="414"/>
    </location>
</feature>
<dbReference type="InterPro" id="IPR013525">
    <property type="entry name" value="ABC2_TM"/>
</dbReference>
<keyword evidence="8" id="KW-0445">Lipid transport</keyword>
<dbReference type="SMART" id="SM00382">
    <property type="entry name" value="AAA"/>
    <property type="match status" value="2"/>
</dbReference>
<keyword evidence="7 12" id="KW-1133">Transmembrane helix</keyword>
<dbReference type="GO" id="GO:0016020">
    <property type="term" value="C:membrane"/>
    <property type="evidence" value="ECO:0007669"/>
    <property type="project" value="InterPro"/>
</dbReference>
<comment type="subcellular location">
    <subcellularLocation>
        <location evidence="1">Endomembrane system</location>
        <topology evidence="1">Multi-pass membrane protein</topology>
    </subcellularLocation>
</comment>
<keyword evidence="10" id="KW-0325">Glycoprotein</keyword>
<feature type="transmembrane region" description="Helical" evidence="12">
    <location>
        <begin position="875"/>
        <end position="901"/>
    </location>
</feature>
<evidence type="ECO:0000256" key="12">
    <source>
        <dbReference type="SAM" id="Phobius"/>
    </source>
</evidence>
<feature type="transmembrane region" description="Helical" evidence="12">
    <location>
        <begin position="913"/>
        <end position="937"/>
    </location>
</feature>
<keyword evidence="5" id="KW-0547">Nucleotide-binding</keyword>
<evidence type="ECO:0000313" key="15">
    <source>
        <dbReference type="Proteomes" id="UP000261500"/>
    </source>
</evidence>
<keyword evidence="2" id="KW-0813">Transport</keyword>
<evidence type="ECO:0000256" key="8">
    <source>
        <dbReference type="ARBA" id="ARBA00023055"/>
    </source>
</evidence>
<evidence type="ECO:0000256" key="10">
    <source>
        <dbReference type="ARBA" id="ARBA00023180"/>
    </source>
</evidence>
<evidence type="ECO:0000256" key="9">
    <source>
        <dbReference type="ARBA" id="ARBA00023136"/>
    </source>
</evidence>
<dbReference type="PANTHER" id="PTHR19229">
    <property type="entry name" value="ATP-BINDING CASSETTE TRANSPORTER SUBFAMILY A ABCA"/>
    <property type="match status" value="1"/>
</dbReference>
<dbReference type="InterPro" id="IPR056264">
    <property type="entry name" value="R2_ABCA1-4-like"/>
</dbReference>
<dbReference type="Pfam" id="PF23321">
    <property type="entry name" value="R1_ABCA1"/>
    <property type="match status" value="1"/>
</dbReference>
<keyword evidence="4" id="KW-0677">Repeat</keyword>
<dbReference type="InterPro" id="IPR017871">
    <property type="entry name" value="ABC_transporter-like_CS"/>
</dbReference>
<dbReference type="FunFam" id="3.40.50.300:FF:000327">
    <property type="entry name" value="ATP-binding cassette sub-family A member 3"/>
    <property type="match status" value="1"/>
</dbReference>
<dbReference type="GeneTree" id="ENSGT00940000155289"/>
<dbReference type="Pfam" id="PF12698">
    <property type="entry name" value="ABC2_membrane_3"/>
    <property type="match status" value="2"/>
</dbReference>
<evidence type="ECO:0000256" key="3">
    <source>
        <dbReference type="ARBA" id="ARBA00022692"/>
    </source>
</evidence>
<dbReference type="GO" id="GO:0005319">
    <property type="term" value="F:lipid transporter activity"/>
    <property type="evidence" value="ECO:0007669"/>
    <property type="project" value="TreeGrafter"/>
</dbReference>
<feature type="transmembrane region" description="Helical" evidence="12">
    <location>
        <begin position="291"/>
        <end position="320"/>
    </location>
</feature>
<dbReference type="CDD" id="cd03263">
    <property type="entry name" value="ABC_subfamily_A"/>
    <property type="match status" value="2"/>
</dbReference>
<evidence type="ECO:0000256" key="5">
    <source>
        <dbReference type="ARBA" id="ARBA00022741"/>
    </source>
</evidence>
<feature type="domain" description="ABC transporter" evidence="13">
    <location>
        <begin position="519"/>
        <end position="752"/>
    </location>
</feature>
<evidence type="ECO:0000256" key="4">
    <source>
        <dbReference type="ARBA" id="ARBA00022737"/>
    </source>
</evidence>
<dbReference type="GO" id="GO:0016887">
    <property type="term" value="F:ATP hydrolysis activity"/>
    <property type="evidence" value="ECO:0007669"/>
    <property type="project" value="InterPro"/>
</dbReference>
<dbReference type="Proteomes" id="UP000261500">
    <property type="component" value="Unplaced"/>
</dbReference>
<feature type="transmembrane region" description="Helical" evidence="12">
    <location>
        <begin position="435"/>
        <end position="458"/>
    </location>
</feature>
<evidence type="ECO:0000313" key="14">
    <source>
        <dbReference type="Ensembl" id="ENSPLAP00000023168.1"/>
    </source>
</evidence>
<evidence type="ECO:0000256" key="2">
    <source>
        <dbReference type="ARBA" id="ARBA00022448"/>
    </source>
</evidence>
<sequence>MAIARQFGLLVWKNYIQQKRQILVTLVEILLPLLFSAILIVLRQKVPFQDYPNATIYESFPVNILPSRISRDLQLGYVPSNSSVVRQVAEDVRGMRGFETEEQFERHVRTDPQSHQILAAVIFEHPFTHDDEPLPLQVSYHLRFTFTPRNAPPREKSELSPNSDLDWHTLSLFPLFQLPGPREQHDKDGGTPGYYREGFLAVQHAVDKAIMRSHNSTGADHLLKQTRVVLSRFPYPSFIYDVFILAIQNQLPLLLVLSFTYTSLNIVRAVVQEKERKLKEYMRMMGLSNWLHWSAWFLMFFLFLSISVFFVTLLLCIRVSPNGAVLNYSDPTLVFVFLLVFTVATINYSFMISAFFSRANVAAAAGGFIYFLSYLPYLFLWPRYDLLSHAQKVSACLISNVAMAMGAQLIGMFEGKGTGIQWSNLFDSVTVDDDFSMAQVLCLLLFDSVLYALVAWYMEAVFPGEYGVPLPSYFFLLPSYWCSSPRMALVNEKEEEEDAEKAMKGEFIEEEPAGVVSGIKIKHLTKEFKVGSKTRQAVRDLTLNMFEGQITVVLGHNGAGKTTTLSMLTGLFPPSGGRAYINGYDICQDMALIRRSLGLCPQHDVLFDNLTVREHLLFYAQLKGFPKEQISDEVDRIICILNLEDKRHSRSKTLSGGMKRKLSIGIALIGDSKVVMLDEPTSGMDPSARRATWDLLQGEKRGRTILLTTHFMDEADLLGDRIAIMAGGELQCCGSPLFLKNKYGAGYHMVIVKDSLCNVSEITRLVHMYVPNATMESSAGAELSYILPKESTSRFELLFAELEMNKEELGIASYGASVTTMEEVFLSSKTGFAIAINLMYGMASLSSTFALLLVTESAIKSKHVQQVSGVYLSNFWFSALLWDLVNFLLPCLLMLVVFQAFGVEAFVADHHLIDVLLILLLYGWAIVPLMYLLSFFFSTAATAYTRLTIFNMISGTATFLTVTIMTIPELNLVHLSHLLDKVFLIFPNYCLGMSFSQFYQNYEFIKFCTSSEISEVICKVLNITYQPNYFSMSEPGVGRFLVSLSVQGVVFNALLFVIELQCVRTVCRLFTSLEDRDVAEERKRVLECQPVVESMVGSPLILHELSKVYSSGENLLAVDRLSLAVGKGECFGLLGFNGAGKTTTFKMLTGDESVTSGDAYIDGYSILRDIKKVQQRIGYCPQFDAVLDHMTGRETLSMYARLRGIPEKYVAGCVENVLRSLLLEPHADKLTRSYSGGNKRKLSAGMALIGGPPVIFLDEPSTGMDPVARRLLWDAVTRTRESGKAIIITSHSMEECEALCTRLAVMVNGQFKCLGSPQHLKSKFGSGYTLLAKVHKEDDLEDGDLQLFKDFIESTFPGSQLKDEHQGMVHYHLTDKALTWAQVFGTLEAAKEKYRIEDYCVSQISLEQVFLSFAQFQHCTQTDRK</sequence>
<comment type="catalytic activity">
    <reaction evidence="11">
        <text>cholesterol(in) + ATP + H2O = cholesterol(out) + ADP + phosphate + H(+)</text>
        <dbReference type="Rhea" id="RHEA:39051"/>
        <dbReference type="ChEBI" id="CHEBI:15377"/>
        <dbReference type="ChEBI" id="CHEBI:15378"/>
        <dbReference type="ChEBI" id="CHEBI:16113"/>
        <dbReference type="ChEBI" id="CHEBI:30616"/>
        <dbReference type="ChEBI" id="CHEBI:43474"/>
        <dbReference type="ChEBI" id="CHEBI:456216"/>
    </reaction>
    <physiologicalReaction direction="left-to-right" evidence="11">
        <dbReference type="Rhea" id="RHEA:39052"/>
    </physiologicalReaction>
</comment>
<reference evidence="14" key="1">
    <citation type="submission" date="2025-08" db="UniProtKB">
        <authorList>
            <consortium name="Ensembl"/>
        </authorList>
    </citation>
    <scope>IDENTIFICATION</scope>
</reference>
<dbReference type="Gene3D" id="3.40.50.300">
    <property type="entry name" value="P-loop containing nucleotide triphosphate hydrolases"/>
    <property type="match status" value="2"/>
</dbReference>
<reference evidence="14" key="2">
    <citation type="submission" date="2025-09" db="UniProtKB">
        <authorList>
            <consortium name="Ensembl"/>
        </authorList>
    </citation>
    <scope>IDENTIFICATION</scope>
</reference>
<dbReference type="Ensembl" id="ENSPLAT00000006610.1">
    <property type="protein sequence ID" value="ENSPLAP00000023168.1"/>
    <property type="gene ID" value="ENSPLAG00000008393.1"/>
</dbReference>
<keyword evidence="9 12" id="KW-0472">Membrane</keyword>
<dbReference type="GO" id="GO:0005524">
    <property type="term" value="F:ATP binding"/>
    <property type="evidence" value="ECO:0007669"/>
    <property type="project" value="UniProtKB-KW"/>
</dbReference>
<dbReference type="Pfam" id="PF00005">
    <property type="entry name" value="ABC_tran"/>
    <property type="match status" value="2"/>
</dbReference>
<dbReference type="FunFam" id="3.40.50.300:FF:000465">
    <property type="entry name" value="ATP-binding cassette, sub-family A (ABC1), member 3"/>
    <property type="match status" value="1"/>
</dbReference>
<evidence type="ECO:0000256" key="11">
    <source>
        <dbReference type="ARBA" id="ARBA00050894"/>
    </source>
</evidence>
<dbReference type="InterPro" id="IPR026082">
    <property type="entry name" value="ABCA"/>
</dbReference>
<organism evidence="14 15">
    <name type="scientific">Poecilia latipinna</name>
    <name type="common">sailfin molly</name>
    <dbReference type="NCBI Taxonomy" id="48699"/>
    <lineage>
        <taxon>Eukaryota</taxon>
        <taxon>Metazoa</taxon>
        <taxon>Chordata</taxon>
        <taxon>Craniata</taxon>
        <taxon>Vertebrata</taxon>
        <taxon>Euteleostomi</taxon>
        <taxon>Actinopterygii</taxon>
        <taxon>Neopterygii</taxon>
        <taxon>Teleostei</taxon>
        <taxon>Neoteleostei</taxon>
        <taxon>Acanthomorphata</taxon>
        <taxon>Ovalentaria</taxon>
        <taxon>Atherinomorphae</taxon>
        <taxon>Cyprinodontiformes</taxon>
        <taxon>Poeciliidae</taxon>
        <taxon>Poeciliinae</taxon>
        <taxon>Poecilia</taxon>
    </lineage>
</organism>
<evidence type="ECO:0000259" key="13">
    <source>
        <dbReference type="PROSITE" id="PS50893"/>
    </source>
</evidence>
<name>A0A3B3VDT1_9TELE</name>
<feature type="domain" description="ABC transporter" evidence="13">
    <location>
        <begin position="1100"/>
        <end position="1333"/>
    </location>
</feature>
<dbReference type="SUPFAM" id="SSF52540">
    <property type="entry name" value="P-loop containing nucleoside triphosphate hydrolases"/>
    <property type="match status" value="2"/>
</dbReference>
<proteinExistence type="predicted"/>
<feature type="transmembrane region" description="Helical" evidence="12">
    <location>
        <begin position="949"/>
        <end position="967"/>
    </location>
</feature>
<feature type="transmembrane region" description="Helical" evidence="12">
    <location>
        <begin position="362"/>
        <end position="380"/>
    </location>
</feature>
<dbReference type="InterPro" id="IPR027417">
    <property type="entry name" value="P-loop_NTPase"/>
</dbReference>
<feature type="transmembrane region" description="Helical" evidence="12">
    <location>
        <begin position="21"/>
        <end position="42"/>
    </location>
</feature>
<accession>A0A3B3VDT1</accession>
<dbReference type="PROSITE" id="PS50893">
    <property type="entry name" value="ABC_TRANSPORTER_2"/>
    <property type="match status" value="2"/>
</dbReference>
<dbReference type="GO" id="GO:0012505">
    <property type="term" value="C:endomembrane system"/>
    <property type="evidence" value="ECO:0007669"/>
    <property type="project" value="UniProtKB-SubCell"/>
</dbReference>
<dbReference type="GO" id="GO:0140359">
    <property type="term" value="F:ABC-type transporter activity"/>
    <property type="evidence" value="ECO:0007669"/>
    <property type="project" value="InterPro"/>
</dbReference>
<keyword evidence="6" id="KW-0067">ATP-binding</keyword>
<dbReference type="GO" id="GO:0005737">
    <property type="term" value="C:cytoplasm"/>
    <property type="evidence" value="ECO:0007669"/>
    <property type="project" value="UniProtKB-ARBA"/>
</dbReference>
<evidence type="ECO:0000256" key="1">
    <source>
        <dbReference type="ARBA" id="ARBA00004127"/>
    </source>
</evidence>
<keyword evidence="3 12" id="KW-0812">Transmembrane</keyword>
<dbReference type="InterPro" id="IPR003439">
    <property type="entry name" value="ABC_transporter-like_ATP-bd"/>
</dbReference>
<evidence type="ECO:0000256" key="6">
    <source>
        <dbReference type="ARBA" id="ARBA00022840"/>
    </source>
</evidence>
<dbReference type="InterPro" id="IPR003593">
    <property type="entry name" value="AAA+_ATPase"/>
</dbReference>
<feature type="transmembrane region" description="Helical" evidence="12">
    <location>
        <begin position="831"/>
        <end position="854"/>
    </location>
</feature>
<evidence type="ECO:0000256" key="7">
    <source>
        <dbReference type="ARBA" id="ARBA00022989"/>
    </source>
</evidence>